<dbReference type="SUPFAM" id="SSF47565">
    <property type="entry name" value="Insect pheromone/odorant-binding proteins"/>
    <property type="match status" value="1"/>
</dbReference>
<dbReference type="InterPro" id="IPR006170">
    <property type="entry name" value="PBP/GOBP"/>
</dbReference>
<sequence length="137" mass="15414">MKTVIVSFLFCIATVLAELTEEQKEMIKPYKDACLAELKLDEAIIEQSKKEYLEQGKTEFSDQLNCFSACMFKKVGIMTEEGKFDEDMARALASGQFPEDEINKAINACKNEVGKDICETAGILFECFLKQRISVSS</sequence>
<dbReference type="SMART" id="SM00708">
    <property type="entry name" value="PhBP"/>
    <property type="match status" value="1"/>
</dbReference>
<dbReference type="SMR" id="A0A6B9CPS1"/>
<protein>
    <submittedName>
        <fullName evidence="3">Odorant-binding protein 10</fullName>
    </submittedName>
</protein>
<keyword evidence="1 2" id="KW-0732">Signal</keyword>
<dbReference type="GO" id="GO:0007608">
    <property type="term" value="P:sensory perception of smell"/>
    <property type="evidence" value="ECO:0007669"/>
    <property type="project" value="TreeGrafter"/>
</dbReference>
<name>A0A6B9CPS1_9HYME</name>
<dbReference type="AlphaFoldDB" id="A0A6B9CPS1"/>
<dbReference type="Pfam" id="PF01395">
    <property type="entry name" value="PBP_GOBP"/>
    <property type="match status" value="1"/>
</dbReference>
<dbReference type="GO" id="GO:0005615">
    <property type="term" value="C:extracellular space"/>
    <property type="evidence" value="ECO:0007669"/>
    <property type="project" value="TreeGrafter"/>
</dbReference>
<evidence type="ECO:0000256" key="2">
    <source>
        <dbReference type="SAM" id="SignalP"/>
    </source>
</evidence>
<dbReference type="GO" id="GO:0005549">
    <property type="term" value="F:odorant binding"/>
    <property type="evidence" value="ECO:0007669"/>
    <property type="project" value="InterPro"/>
</dbReference>
<feature type="chain" id="PRO_5025642900" evidence="2">
    <location>
        <begin position="18"/>
        <end position="137"/>
    </location>
</feature>
<accession>A0A6B9CPS1</accession>
<feature type="signal peptide" evidence="2">
    <location>
        <begin position="1"/>
        <end position="17"/>
    </location>
</feature>
<dbReference type="PANTHER" id="PTHR11857">
    <property type="entry name" value="ODORANT BINDING PROTEIN-RELATED"/>
    <property type="match status" value="1"/>
</dbReference>
<dbReference type="EMBL" id="MN616813">
    <property type="protein sequence ID" value="QGW50305.1"/>
    <property type="molecule type" value="mRNA"/>
</dbReference>
<reference evidence="3" key="1">
    <citation type="journal article" date="2019" name="Sci. Rep.">
        <title>Full-Length Transcriptome Survey and Expression Analysis of Parasitoid Wasp Chouioia cunea upon Exposure to 1-Dodecene.</title>
        <authorList>
            <person name="Pan L."/>
            <person name="Guo M."/>
            <person name="Jin X."/>
            <person name="Sun Z."/>
            <person name="Jiang H."/>
            <person name="Han J."/>
            <person name="Wang Y."/>
            <person name="Yan C."/>
            <person name="Li M."/>
        </authorList>
    </citation>
    <scope>NUCLEOTIDE SEQUENCE</scope>
</reference>
<dbReference type="CDD" id="cd23992">
    <property type="entry name" value="PBP_GOBP"/>
    <property type="match status" value="1"/>
</dbReference>
<proteinExistence type="evidence at transcript level"/>
<organism evidence="3">
    <name type="scientific">Chouioia cunea</name>
    <dbReference type="NCBI Taxonomy" id="1570515"/>
    <lineage>
        <taxon>Eukaryota</taxon>
        <taxon>Metazoa</taxon>
        <taxon>Ecdysozoa</taxon>
        <taxon>Arthropoda</taxon>
        <taxon>Hexapoda</taxon>
        <taxon>Insecta</taxon>
        <taxon>Pterygota</taxon>
        <taxon>Neoptera</taxon>
        <taxon>Endopterygota</taxon>
        <taxon>Hymenoptera</taxon>
        <taxon>Apocrita</taxon>
        <taxon>Proctotrupomorpha</taxon>
        <taxon>Chalcidoidea</taxon>
        <taxon>Eulophidae</taxon>
        <taxon>Tetrastichinae</taxon>
        <taxon>Chouioia</taxon>
    </lineage>
</organism>
<evidence type="ECO:0000256" key="1">
    <source>
        <dbReference type="ARBA" id="ARBA00022729"/>
    </source>
</evidence>
<dbReference type="Gene3D" id="1.10.238.20">
    <property type="entry name" value="Pheromone/general odorant binding protein domain"/>
    <property type="match status" value="1"/>
</dbReference>
<evidence type="ECO:0000313" key="3">
    <source>
        <dbReference type="EMBL" id="QGW50305.1"/>
    </source>
</evidence>
<dbReference type="InterPro" id="IPR036728">
    <property type="entry name" value="PBP_GOBP_sf"/>
</dbReference>